<evidence type="ECO:0000256" key="9">
    <source>
        <dbReference type="ARBA" id="ARBA00022777"/>
    </source>
</evidence>
<reference evidence="17 18" key="1">
    <citation type="journal article" date="2021" name="Mar. Drugs">
        <title>Genome Reduction and Secondary Metabolism of the Marine Sponge-Associated Cyanobacterium Leptothoe.</title>
        <authorList>
            <person name="Konstantinou D."/>
            <person name="Popin R.V."/>
            <person name="Fewer D.P."/>
            <person name="Sivonen K."/>
            <person name="Gkelis S."/>
        </authorList>
    </citation>
    <scope>NUCLEOTIDE SEQUENCE [LARGE SCALE GENOMIC DNA]</scope>
    <source>
        <strain evidence="17 18">TAU-MAC 1615</strain>
    </source>
</reference>
<feature type="coiled-coil region" evidence="14">
    <location>
        <begin position="330"/>
        <end position="368"/>
    </location>
</feature>
<keyword evidence="5" id="KW-0597">Phosphoprotein</keyword>
<keyword evidence="10" id="KW-0067">ATP-binding</keyword>
<evidence type="ECO:0000256" key="3">
    <source>
        <dbReference type="ARBA" id="ARBA00012438"/>
    </source>
</evidence>
<organism evidence="17 18">
    <name type="scientific">Leptothoe kymatousa TAU-MAC 1615</name>
    <dbReference type="NCBI Taxonomy" id="2364775"/>
    <lineage>
        <taxon>Bacteria</taxon>
        <taxon>Bacillati</taxon>
        <taxon>Cyanobacteriota</taxon>
        <taxon>Cyanophyceae</taxon>
        <taxon>Nodosilineales</taxon>
        <taxon>Cymatolegaceae</taxon>
        <taxon>Leptothoe</taxon>
        <taxon>Leptothoe kymatousa</taxon>
    </lineage>
</organism>
<name>A0ABS5Y7G9_9CYAN</name>
<dbReference type="EC" id="2.7.13.3" evidence="3"/>
<evidence type="ECO:0000256" key="15">
    <source>
        <dbReference type="SAM" id="Phobius"/>
    </source>
</evidence>
<evidence type="ECO:0000256" key="14">
    <source>
        <dbReference type="SAM" id="Coils"/>
    </source>
</evidence>
<dbReference type="Gene3D" id="3.30.565.10">
    <property type="entry name" value="Histidine kinase-like ATPase, C-terminal domain"/>
    <property type="match status" value="1"/>
</dbReference>
<keyword evidence="6" id="KW-0808">Transferase</keyword>
<keyword evidence="8" id="KW-0547">Nucleotide-binding</keyword>
<dbReference type="InterPro" id="IPR003594">
    <property type="entry name" value="HATPase_dom"/>
</dbReference>
<feature type="transmembrane region" description="Helical" evidence="15">
    <location>
        <begin position="164"/>
        <end position="187"/>
    </location>
</feature>
<evidence type="ECO:0000256" key="12">
    <source>
        <dbReference type="ARBA" id="ARBA00023012"/>
    </source>
</evidence>
<evidence type="ECO:0000256" key="10">
    <source>
        <dbReference type="ARBA" id="ARBA00022840"/>
    </source>
</evidence>
<evidence type="ECO:0000256" key="5">
    <source>
        <dbReference type="ARBA" id="ARBA00022553"/>
    </source>
</evidence>
<keyword evidence="12" id="KW-0902">Two-component regulatory system</keyword>
<dbReference type="PROSITE" id="PS50109">
    <property type="entry name" value="HIS_KIN"/>
    <property type="match status" value="1"/>
</dbReference>
<protein>
    <recommendedName>
        <fullName evidence="3">histidine kinase</fullName>
        <ecNumber evidence="3">2.7.13.3</ecNumber>
    </recommendedName>
</protein>
<comment type="subcellular location">
    <subcellularLocation>
        <location evidence="2">Cell membrane</location>
        <topology evidence="2">Multi-pass membrane protein</topology>
    </subcellularLocation>
</comment>
<evidence type="ECO:0000259" key="16">
    <source>
        <dbReference type="PROSITE" id="PS50109"/>
    </source>
</evidence>
<evidence type="ECO:0000256" key="11">
    <source>
        <dbReference type="ARBA" id="ARBA00022989"/>
    </source>
</evidence>
<keyword evidence="9" id="KW-0418">Kinase</keyword>
<dbReference type="SMART" id="SM00387">
    <property type="entry name" value="HATPase_c"/>
    <property type="match status" value="1"/>
</dbReference>
<dbReference type="SUPFAM" id="SSF47384">
    <property type="entry name" value="Homodimeric domain of signal transducing histidine kinase"/>
    <property type="match status" value="1"/>
</dbReference>
<dbReference type="InterPro" id="IPR007895">
    <property type="entry name" value="MASE1"/>
</dbReference>
<evidence type="ECO:0000313" key="18">
    <source>
        <dbReference type="Proteomes" id="UP001196661"/>
    </source>
</evidence>
<keyword evidence="14" id="KW-0175">Coiled coil</keyword>
<keyword evidence="13 15" id="KW-0472">Membrane</keyword>
<dbReference type="EMBL" id="JADOER010000016">
    <property type="protein sequence ID" value="MBT9313773.1"/>
    <property type="molecule type" value="Genomic_DNA"/>
</dbReference>
<accession>A0ABS5Y7G9</accession>
<gene>
    <name evidence="17" type="ORF">IXB28_16300</name>
</gene>
<evidence type="ECO:0000256" key="13">
    <source>
        <dbReference type="ARBA" id="ARBA00023136"/>
    </source>
</evidence>
<dbReference type="PANTHER" id="PTHR43065">
    <property type="entry name" value="SENSOR HISTIDINE KINASE"/>
    <property type="match status" value="1"/>
</dbReference>
<dbReference type="InterPro" id="IPR003661">
    <property type="entry name" value="HisK_dim/P_dom"/>
</dbReference>
<evidence type="ECO:0000256" key="7">
    <source>
        <dbReference type="ARBA" id="ARBA00022692"/>
    </source>
</evidence>
<dbReference type="Gene3D" id="1.10.287.130">
    <property type="match status" value="1"/>
</dbReference>
<feature type="domain" description="Histidine kinase" evidence="16">
    <location>
        <begin position="387"/>
        <end position="644"/>
    </location>
</feature>
<dbReference type="Pfam" id="PF02518">
    <property type="entry name" value="HATPase_c"/>
    <property type="match status" value="1"/>
</dbReference>
<dbReference type="InterPro" id="IPR036097">
    <property type="entry name" value="HisK_dim/P_sf"/>
</dbReference>
<evidence type="ECO:0000256" key="8">
    <source>
        <dbReference type="ARBA" id="ARBA00022741"/>
    </source>
</evidence>
<dbReference type="PANTHER" id="PTHR43065:SF10">
    <property type="entry name" value="PEROXIDE STRESS-ACTIVATED HISTIDINE KINASE MAK3"/>
    <property type="match status" value="1"/>
</dbReference>
<feature type="transmembrane region" description="Helical" evidence="15">
    <location>
        <begin position="51"/>
        <end position="76"/>
    </location>
</feature>
<dbReference type="InterPro" id="IPR004358">
    <property type="entry name" value="Sig_transdc_His_kin-like_C"/>
</dbReference>
<evidence type="ECO:0000256" key="6">
    <source>
        <dbReference type="ARBA" id="ARBA00022679"/>
    </source>
</evidence>
<evidence type="ECO:0000313" key="17">
    <source>
        <dbReference type="EMBL" id="MBT9313773.1"/>
    </source>
</evidence>
<proteinExistence type="predicted"/>
<keyword evidence="11 15" id="KW-1133">Transmembrane helix</keyword>
<feature type="transmembrane region" description="Helical" evidence="15">
    <location>
        <begin position="127"/>
        <end position="152"/>
    </location>
</feature>
<dbReference type="CDD" id="cd00082">
    <property type="entry name" value="HisKA"/>
    <property type="match status" value="1"/>
</dbReference>
<keyword evidence="18" id="KW-1185">Reference proteome</keyword>
<dbReference type="SUPFAM" id="SSF55874">
    <property type="entry name" value="ATPase domain of HSP90 chaperone/DNA topoisomerase II/histidine kinase"/>
    <property type="match status" value="1"/>
</dbReference>
<feature type="transmembrane region" description="Helical" evidence="15">
    <location>
        <begin position="296"/>
        <end position="316"/>
    </location>
</feature>
<keyword evidence="4" id="KW-1003">Cell membrane</keyword>
<dbReference type="PRINTS" id="PR00344">
    <property type="entry name" value="BCTRLSENSOR"/>
</dbReference>
<evidence type="ECO:0000256" key="2">
    <source>
        <dbReference type="ARBA" id="ARBA00004651"/>
    </source>
</evidence>
<dbReference type="Proteomes" id="UP001196661">
    <property type="component" value="Unassembled WGS sequence"/>
</dbReference>
<evidence type="ECO:0000256" key="1">
    <source>
        <dbReference type="ARBA" id="ARBA00000085"/>
    </source>
</evidence>
<keyword evidence="7 15" id="KW-0812">Transmembrane</keyword>
<feature type="transmembrane region" description="Helical" evidence="15">
    <location>
        <begin position="263"/>
        <end position="284"/>
    </location>
</feature>
<comment type="catalytic activity">
    <reaction evidence="1">
        <text>ATP + protein L-histidine = ADP + protein N-phospho-L-histidine.</text>
        <dbReference type="EC" id="2.7.13.3"/>
    </reaction>
</comment>
<comment type="caution">
    <text evidence="17">The sequence shown here is derived from an EMBL/GenBank/DDBJ whole genome shotgun (WGS) entry which is preliminary data.</text>
</comment>
<dbReference type="InterPro" id="IPR005467">
    <property type="entry name" value="His_kinase_dom"/>
</dbReference>
<dbReference type="InterPro" id="IPR036890">
    <property type="entry name" value="HATPase_C_sf"/>
</dbReference>
<feature type="transmembrane region" description="Helical" evidence="15">
    <location>
        <begin position="83"/>
        <end position="107"/>
    </location>
</feature>
<dbReference type="Pfam" id="PF05231">
    <property type="entry name" value="MASE1"/>
    <property type="match status" value="1"/>
</dbReference>
<evidence type="ECO:0000256" key="4">
    <source>
        <dbReference type="ARBA" id="ARBA00022475"/>
    </source>
</evidence>
<sequence length="645" mass="71719">MVKTRFSSAWMRSLGIVGLAIGYYVLAELSRHVASTPQDVTPVWPPDGLAVGGVFLFGNWMGYGVFLGSFLANFWAFRDDSSLMAACLSALPVLGIAVGTTLGTWLGTNLLRRFTSRRYPLTQVSGVFKFLILTAMVGPTINATFGVSSLAFNGTIPWSIYGSVWFMWWISNVAGILIIAPTLFSWAQWVRQGTAKTQLPPSYRPSKNKLKQRGLQLWTKGEPCILLLLLVLISEISFDLGYNLEYMLLPVLLWCAFRLEKRWVTLFTLISAGFAIIATVNGQGSLASENLNDSLINLQLFVSVITVTVLILIAAITERRKAEANMQLALSELASTNSHLEQRVEQRTEELNSKNVALQDTLKTLQKTQLQMVQSEKMSALGSMVAGVAHEINNPITFVHGNIEHVNGYTQDLLALVDEYQRAYPQPTAAISQKLSEVELDFLQSDLEKVMTSMKLGSDRIRNIVLSLRNFSRLDESDCKLADIHTGLDNTLLILRHRLTLQDNLGKIEVLTQYGNLPMVNCYPGQLNQVFMNLLSNAIDALEAYVRRQQQESRITVFPQIVVSTKVEHNQVQITIADNGPGMPEHVRSQIFHPFFTTKSVGQGTGLGLSISYQVITEKHRGKIWCESELGQGTRFMIQIPIAAA</sequence>